<dbReference type="InterPro" id="IPR015168">
    <property type="entry name" value="SsuA/THI5"/>
</dbReference>
<dbReference type="PANTHER" id="PTHR30024:SF47">
    <property type="entry name" value="TAURINE-BINDING PERIPLASMIC PROTEIN"/>
    <property type="match status" value="1"/>
</dbReference>
<dbReference type="EMBL" id="QNRH01000014">
    <property type="protein sequence ID" value="RBO90406.1"/>
    <property type="molecule type" value="Genomic_DNA"/>
</dbReference>
<reference evidence="6 7" key="1">
    <citation type="submission" date="2018-06" db="EMBL/GenBank/DDBJ databases">
        <title>Genomic Encyclopedia of Type Strains, Phase IV (KMG-IV): sequencing the most valuable type-strain genomes for metagenomic binning, comparative biology and taxonomic classification.</title>
        <authorList>
            <person name="Goeker M."/>
        </authorList>
    </citation>
    <scope>NUCLEOTIDE SEQUENCE [LARGE SCALE GENOMIC DNA]</scope>
    <source>
        <strain evidence="6 7">DSM 25619</strain>
    </source>
</reference>
<proteinExistence type="inferred from homology"/>
<dbReference type="AlphaFoldDB" id="A0A366DK45"/>
<dbReference type="PANTHER" id="PTHR30024">
    <property type="entry name" value="ALIPHATIC SULFONATES-BINDING PROTEIN-RELATED"/>
    <property type="match status" value="1"/>
</dbReference>
<dbReference type="Proteomes" id="UP000252893">
    <property type="component" value="Unassembled WGS sequence"/>
</dbReference>
<organism evidence="6 7">
    <name type="scientific">Pseudochrobactrum asaccharolyticum</name>
    <dbReference type="NCBI Taxonomy" id="354351"/>
    <lineage>
        <taxon>Bacteria</taxon>
        <taxon>Pseudomonadati</taxon>
        <taxon>Pseudomonadota</taxon>
        <taxon>Alphaproteobacteria</taxon>
        <taxon>Hyphomicrobiales</taxon>
        <taxon>Brucellaceae</taxon>
        <taxon>Pseudochrobactrum</taxon>
    </lineage>
</organism>
<feature type="chain" id="PRO_5016909190" evidence="4">
    <location>
        <begin position="31"/>
        <end position="331"/>
    </location>
</feature>
<comment type="similarity">
    <text evidence="2">Belongs to the bacterial solute-binding protein SsuA/TauA family.</text>
</comment>
<dbReference type="RefSeq" id="WP_113946293.1">
    <property type="nucleotide sequence ID" value="NZ_JBHEEG010000014.1"/>
</dbReference>
<evidence type="ECO:0000313" key="7">
    <source>
        <dbReference type="Proteomes" id="UP000252893"/>
    </source>
</evidence>
<dbReference type="PROSITE" id="PS51318">
    <property type="entry name" value="TAT"/>
    <property type="match status" value="1"/>
</dbReference>
<keyword evidence="7" id="KW-1185">Reference proteome</keyword>
<evidence type="ECO:0000259" key="5">
    <source>
        <dbReference type="Pfam" id="PF09084"/>
    </source>
</evidence>
<feature type="domain" description="SsuA/THI5-like" evidence="5">
    <location>
        <begin position="84"/>
        <end position="212"/>
    </location>
</feature>
<comment type="caution">
    <text evidence="6">The sequence shown here is derived from an EMBL/GenBank/DDBJ whole genome shotgun (WGS) entry which is preliminary data.</text>
</comment>
<dbReference type="GO" id="GO:0042597">
    <property type="term" value="C:periplasmic space"/>
    <property type="evidence" value="ECO:0007669"/>
    <property type="project" value="UniProtKB-SubCell"/>
</dbReference>
<evidence type="ECO:0000256" key="3">
    <source>
        <dbReference type="ARBA" id="ARBA00022729"/>
    </source>
</evidence>
<protein>
    <submittedName>
        <fullName evidence="6">NitT/TauT family transport system substrate-binding protein</fullName>
    </submittedName>
</protein>
<dbReference type="OrthoDB" id="8142791at2"/>
<name>A0A366DK45_9HYPH</name>
<evidence type="ECO:0000256" key="4">
    <source>
        <dbReference type="SAM" id="SignalP"/>
    </source>
</evidence>
<evidence type="ECO:0000256" key="1">
    <source>
        <dbReference type="ARBA" id="ARBA00004418"/>
    </source>
</evidence>
<dbReference type="InterPro" id="IPR006311">
    <property type="entry name" value="TAT_signal"/>
</dbReference>
<feature type="signal peptide" evidence="4">
    <location>
        <begin position="1"/>
        <end position="30"/>
    </location>
</feature>
<sequence length="331" mass="35395">MNRMTRRTMLCGGGIAAAGALTGLSLPAFAQQSEVRWAELKPGFTVLLTGFIKHHRLDKKHGFSLSTATEYTSVPTYYSDFDVGNYDICIGSWDTFATRYVRGVPLTYICNVTTANMINFISLKETGVDDVSVLAGKVVAAPQSTGTYQMAKAVLAEFKKIDLEGSSTIQNVNNPAASVSVLRAGSANAGLTWEPNVTNGMAEDGRIQSIFSIGDAYTKGTNGKTLPYFGVAVRNELLATDPQIGVKIDAMFRDCIEGILSDVPSAVTVVGEATGFRPEVLTEAIASGRLDFKYTSMTDAAARENLKAAAEFCVRNGALAGVPDDNFFFQG</sequence>
<accession>A0A366DK45</accession>
<dbReference type="Gene3D" id="3.40.190.10">
    <property type="entry name" value="Periplasmic binding protein-like II"/>
    <property type="match status" value="1"/>
</dbReference>
<dbReference type="SUPFAM" id="SSF53850">
    <property type="entry name" value="Periplasmic binding protein-like II"/>
    <property type="match status" value="1"/>
</dbReference>
<dbReference type="Pfam" id="PF09084">
    <property type="entry name" value="NMT1"/>
    <property type="match status" value="1"/>
</dbReference>
<evidence type="ECO:0000256" key="2">
    <source>
        <dbReference type="ARBA" id="ARBA00010742"/>
    </source>
</evidence>
<evidence type="ECO:0000313" key="6">
    <source>
        <dbReference type="EMBL" id="RBO90406.1"/>
    </source>
</evidence>
<keyword evidence="3 4" id="KW-0732">Signal</keyword>
<comment type="subcellular location">
    <subcellularLocation>
        <location evidence="1">Periplasm</location>
    </subcellularLocation>
</comment>
<gene>
    <name evidence="6" type="ORF">DFR47_11417</name>
</gene>